<proteinExistence type="predicted"/>
<keyword evidence="4" id="KW-1185">Reference proteome</keyword>
<evidence type="ECO:0000259" key="1">
    <source>
        <dbReference type="Pfam" id="PF01408"/>
    </source>
</evidence>
<dbReference type="PANTHER" id="PTHR43377">
    <property type="entry name" value="BILIVERDIN REDUCTASE A"/>
    <property type="match status" value="1"/>
</dbReference>
<sequence length="331" mass="34917">MAEVLRAGVVGMGMMGRNHVRVLSGLDGVELVGIADPQGDRFGTAGRATVHTSPEALVEAGVDLCVVAVPTEDHERVAMLLADAGVHVLVEKPLAHTLEAAERVAEAFEGAGLVGAVGHIERFNPALRALRERLEAGELGEVFQIATSRQGPFPARIKDVGVVKDLATHDVDLTAFVGGSPFESISARTAHKTGRPHEDLVAATGMLVDGTVTNHMVNWLSPYKERRTVVLGEKGAFVADTLTADLTFHANGTQATQWDAIGAFRGVVEGDVTRYAIAKPEPLRTELEAFRDAVLGEASGVVTMAEGLEAVRVAEAVLAAAASKQTITIER</sequence>
<dbReference type="Gene3D" id="3.30.360.10">
    <property type="entry name" value="Dihydrodipicolinate Reductase, domain 2"/>
    <property type="match status" value="1"/>
</dbReference>
<dbReference type="InterPro" id="IPR051450">
    <property type="entry name" value="Gfo/Idh/MocA_Oxidoreductases"/>
</dbReference>
<accession>A0A346XW28</accession>
<dbReference type="PANTHER" id="PTHR43377:SF1">
    <property type="entry name" value="BILIVERDIN REDUCTASE A"/>
    <property type="match status" value="1"/>
</dbReference>
<protein>
    <submittedName>
        <fullName evidence="3">NAD-dependent dehydrogenase</fullName>
    </submittedName>
</protein>
<dbReference type="SUPFAM" id="SSF55347">
    <property type="entry name" value="Glyceraldehyde-3-phosphate dehydrogenase-like, C-terminal domain"/>
    <property type="match status" value="1"/>
</dbReference>
<dbReference type="EMBL" id="CP031165">
    <property type="protein sequence ID" value="AXV06425.1"/>
    <property type="molecule type" value="Genomic_DNA"/>
</dbReference>
<dbReference type="Proteomes" id="UP000264006">
    <property type="component" value="Chromosome"/>
</dbReference>
<dbReference type="OrthoDB" id="179913at2"/>
<dbReference type="InterPro" id="IPR036291">
    <property type="entry name" value="NAD(P)-bd_dom_sf"/>
</dbReference>
<evidence type="ECO:0000313" key="3">
    <source>
        <dbReference type="EMBL" id="AXV06425.1"/>
    </source>
</evidence>
<dbReference type="SUPFAM" id="SSF51735">
    <property type="entry name" value="NAD(P)-binding Rossmann-fold domains"/>
    <property type="match status" value="1"/>
</dbReference>
<dbReference type="AlphaFoldDB" id="A0A346XW28"/>
<organism evidence="3 4">
    <name type="scientific">Euzebya pacifica</name>
    <dbReference type="NCBI Taxonomy" id="1608957"/>
    <lineage>
        <taxon>Bacteria</taxon>
        <taxon>Bacillati</taxon>
        <taxon>Actinomycetota</taxon>
        <taxon>Nitriliruptoria</taxon>
        <taxon>Euzebyales</taxon>
    </lineage>
</organism>
<name>A0A346XW28_9ACTN</name>
<feature type="domain" description="GFO/IDH/MocA-like oxidoreductase" evidence="2">
    <location>
        <begin position="128"/>
        <end position="237"/>
    </location>
</feature>
<dbReference type="Gene3D" id="3.40.50.720">
    <property type="entry name" value="NAD(P)-binding Rossmann-like Domain"/>
    <property type="match status" value="1"/>
</dbReference>
<dbReference type="InterPro" id="IPR055170">
    <property type="entry name" value="GFO_IDH_MocA-like_dom"/>
</dbReference>
<dbReference type="Pfam" id="PF01408">
    <property type="entry name" value="GFO_IDH_MocA"/>
    <property type="match status" value="1"/>
</dbReference>
<gene>
    <name evidence="3" type="ORF">DVS28_a1734</name>
</gene>
<reference evidence="3 4" key="1">
    <citation type="submission" date="2018-09" db="EMBL/GenBank/DDBJ databases">
        <title>Complete genome sequence of Euzebya sp. DY32-46 isolated from seawater of Pacific Ocean.</title>
        <authorList>
            <person name="Xu L."/>
            <person name="Wu Y.-H."/>
            <person name="Xu X.-W."/>
        </authorList>
    </citation>
    <scope>NUCLEOTIDE SEQUENCE [LARGE SCALE GENOMIC DNA]</scope>
    <source>
        <strain evidence="3 4">DY32-46</strain>
    </source>
</reference>
<dbReference type="InterPro" id="IPR000683">
    <property type="entry name" value="Gfo/Idh/MocA-like_OxRdtase_N"/>
</dbReference>
<dbReference type="Pfam" id="PF22725">
    <property type="entry name" value="GFO_IDH_MocA_C3"/>
    <property type="match status" value="1"/>
</dbReference>
<dbReference type="KEGG" id="euz:DVS28_a1734"/>
<dbReference type="GO" id="GO:0000166">
    <property type="term" value="F:nucleotide binding"/>
    <property type="evidence" value="ECO:0007669"/>
    <property type="project" value="InterPro"/>
</dbReference>
<dbReference type="RefSeq" id="WP_114591078.1">
    <property type="nucleotide sequence ID" value="NZ_CP031165.1"/>
</dbReference>
<evidence type="ECO:0000313" key="4">
    <source>
        <dbReference type="Proteomes" id="UP000264006"/>
    </source>
</evidence>
<feature type="domain" description="Gfo/Idh/MocA-like oxidoreductase N-terminal" evidence="1">
    <location>
        <begin position="5"/>
        <end position="119"/>
    </location>
</feature>
<evidence type="ECO:0000259" key="2">
    <source>
        <dbReference type="Pfam" id="PF22725"/>
    </source>
</evidence>